<dbReference type="Proteomes" id="UP000770717">
    <property type="component" value="Unassembled WGS sequence"/>
</dbReference>
<feature type="region of interest" description="Disordered" evidence="7">
    <location>
        <begin position="55"/>
        <end position="89"/>
    </location>
</feature>
<evidence type="ECO:0000256" key="6">
    <source>
        <dbReference type="ARBA" id="ARBA00023157"/>
    </source>
</evidence>
<feature type="domain" description="Chemokine interleukin-8-like" evidence="8">
    <location>
        <begin position="1"/>
        <end position="57"/>
    </location>
</feature>
<organism evidence="9 10">
    <name type="scientific">Eleutherodactylus coqui</name>
    <name type="common">Puerto Rican coqui</name>
    <dbReference type="NCBI Taxonomy" id="57060"/>
    <lineage>
        <taxon>Eukaryota</taxon>
        <taxon>Metazoa</taxon>
        <taxon>Chordata</taxon>
        <taxon>Craniata</taxon>
        <taxon>Vertebrata</taxon>
        <taxon>Euteleostomi</taxon>
        <taxon>Amphibia</taxon>
        <taxon>Batrachia</taxon>
        <taxon>Anura</taxon>
        <taxon>Neobatrachia</taxon>
        <taxon>Hyloidea</taxon>
        <taxon>Eleutherodactylidae</taxon>
        <taxon>Eleutherodactylinae</taxon>
        <taxon>Eleutherodactylus</taxon>
        <taxon>Eleutherodactylus</taxon>
    </lineage>
</organism>
<dbReference type="OrthoDB" id="8905061at2759"/>
<name>A0A8J6FJ26_ELECQ</name>
<evidence type="ECO:0000259" key="8">
    <source>
        <dbReference type="Pfam" id="PF00048"/>
    </source>
</evidence>
<keyword evidence="5" id="KW-0732">Signal</keyword>
<keyword evidence="6" id="KW-1015">Disulfide bond</keyword>
<dbReference type="Gene3D" id="2.40.50.40">
    <property type="match status" value="1"/>
</dbReference>
<protein>
    <recommendedName>
        <fullName evidence="8">Chemokine interleukin-8-like domain-containing protein</fullName>
    </recommendedName>
</protein>
<keyword evidence="10" id="KW-1185">Reference proteome</keyword>
<dbReference type="GO" id="GO:0005615">
    <property type="term" value="C:extracellular space"/>
    <property type="evidence" value="ECO:0007669"/>
    <property type="project" value="UniProtKB-KW"/>
</dbReference>
<reference evidence="9" key="1">
    <citation type="thesis" date="2020" institute="ProQuest LLC" country="789 East Eisenhower Parkway, Ann Arbor, MI, USA">
        <title>Comparative Genomics and Chromosome Evolution.</title>
        <authorList>
            <person name="Mudd A.B."/>
        </authorList>
    </citation>
    <scope>NUCLEOTIDE SEQUENCE</scope>
    <source>
        <strain evidence="9">HN-11 Male</strain>
        <tissue evidence="9">Kidney and liver</tissue>
    </source>
</reference>
<evidence type="ECO:0000256" key="2">
    <source>
        <dbReference type="ARBA" id="ARBA00010868"/>
    </source>
</evidence>
<feature type="compositionally biased region" description="Basic residues" evidence="7">
    <location>
        <begin position="72"/>
        <end position="89"/>
    </location>
</feature>
<sequence>CCTQLGEHVSKTLLRKVKSYEIQKQDGTCHLQAVLLHLQHKTLCVSPENKLLQQWIKGEEQKSSGNQEPRKTHPRRKHPKNKKKPKEEK</sequence>
<evidence type="ECO:0000256" key="1">
    <source>
        <dbReference type="ARBA" id="ARBA00004613"/>
    </source>
</evidence>
<dbReference type="EMBL" id="WNTK01000003">
    <property type="protein sequence ID" value="KAG9488236.1"/>
    <property type="molecule type" value="Genomic_DNA"/>
</dbReference>
<dbReference type="FunFam" id="2.40.50.40:FF:000019">
    <property type="entry name" value="C-C motif chemokine 27"/>
    <property type="match status" value="1"/>
</dbReference>
<dbReference type="InterPro" id="IPR001811">
    <property type="entry name" value="Chemokine_IL8-like_dom"/>
</dbReference>
<evidence type="ECO:0000313" key="10">
    <source>
        <dbReference type="Proteomes" id="UP000770717"/>
    </source>
</evidence>
<keyword evidence="3" id="KW-0202">Cytokine</keyword>
<dbReference type="Pfam" id="PF00048">
    <property type="entry name" value="IL8"/>
    <property type="match status" value="1"/>
</dbReference>
<dbReference type="AlphaFoldDB" id="A0A8J6FJ26"/>
<accession>A0A8J6FJ26</accession>
<dbReference type="InterPro" id="IPR036048">
    <property type="entry name" value="Interleukin_8-like_sf"/>
</dbReference>
<dbReference type="SUPFAM" id="SSF54117">
    <property type="entry name" value="Interleukin 8-like chemokines"/>
    <property type="match status" value="1"/>
</dbReference>
<comment type="subcellular location">
    <subcellularLocation>
        <location evidence="1">Secreted</location>
    </subcellularLocation>
</comment>
<comment type="caution">
    <text evidence="9">The sequence shown here is derived from an EMBL/GenBank/DDBJ whole genome shotgun (WGS) entry which is preliminary data.</text>
</comment>
<evidence type="ECO:0000256" key="7">
    <source>
        <dbReference type="SAM" id="MobiDB-lite"/>
    </source>
</evidence>
<evidence type="ECO:0000256" key="4">
    <source>
        <dbReference type="ARBA" id="ARBA00022525"/>
    </source>
</evidence>
<feature type="non-terminal residue" evidence="9">
    <location>
        <position position="89"/>
    </location>
</feature>
<gene>
    <name evidence="9" type="ORF">GDO78_007827</name>
</gene>
<evidence type="ECO:0000256" key="3">
    <source>
        <dbReference type="ARBA" id="ARBA00022514"/>
    </source>
</evidence>
<evidence type="ECO:0000256" key="5">
    <source>
        <dbReference type="ARBA" id="ARBA00022729"/>
    </source>
</evidence>
<comment type="similarity">
    <text evidence="2">Belongs to the intercrine beta (chemokine CC) family.</text>
</comment>
<dbReference type="GO" id="GO:0006955">
    <property type="term" value="P:immune response"/>
    <property type="evidence" value="ECO:0007669"/>
    <property type="project" value="InterPro"/>
</dbReference>
<proteinExistence type="inferred from homology"/>
<dbReference type="GO" id="GO:0008009">
    <property type="term" value="F:chemokine activity"/>
    <property type="evidence" value="ECO:0007669"/>
    <property type="project" value="InterPro"/>
</dbReference>
<keyword evidence="4" id="KW-0964">Secreted</keyword>
<evidence type="ECO:0000313" key="9">
    <source>
        <dbReference type="EMBL" id="KAG9488236.1"/>
    </source>
</evidence>